<evidence type="ECO:0000259" key="1">
    <source>
        <dbReference type="Pfam" id="PF01636"/>
    </source>
</evidence>
<keyword evidence="2" id="KW-0808">Transferase</keyword>
<dbReference type="KEGG" id="nwl:NWFMUON74_46530"/>
<dbReference type="Proteomes" id="UP000516173">
    <property type="component" value="Chromosome"/>
</dbReference>
<evidence type="ECO:0000313" key="3">
    <source>
        <dbReference type="Proteomes" id="UP000516173"/>
    </source>
</evidence>
<evidence type="ECO:0000313" key="2">
    <source>
        <dbReference type="EMBL" id="BCK56881.1"/>
    </source>
</evidence>
<name>A0A7G1KPT9_9NOCA</name>
<accession>A0A7G1KPT9</accession>
<reference evidence="2 3" key="1">
    <citation type="submission" date="2020-08" db="EMBL/GenBank/DDBJ databases">
        <title>Genome Sequencing of Nocardia wallacei strain FMUON74 and assembly.</title>
        <authorList>
            <person name="Toyokawa M."/>
            <person name="Uesaka K."/>
        </authorList>
    </citation>
    <scope>NUCLEOTIDE SEQUENCE [LARGE SCALE GENOMIC DNA]</scope>
    <source>
        <strain evidence="2 3">FMUON74</strain>
    </source>
</reference>
<dbReference type="EMBL" id="AP023396">
    <property type="protein sequence ID" value="BCK56881.1"/>
    <property type="molecule type" value="Genomic_DNA"/>
</dbReference>
<dbReference type="InterPro" id="IPR011009">
    <property type="entry name" value="Kinase-like_dom_sf"/>
</dbReference>
<organism evidence="2 3">
    <name type="scientific">Nocardia wallacei</name>
    <dbReference type="NCBI Taxonomy" id="480035"/>
    <lineage>
        <taxon>Bacteria</taxon>
        <taxon>Bacillati</taxon>
        <taxon>Actinomycetota</taxon>
        <taxon>Actinomycetes</taxon>
        <taxon>Mycobacteriales</taxon>
        <taxon>Nocardiaceae</taxon>
        <taxon>Nocardia</taxon>
    </lineage>
</organism>
<feature type="domain" description="Aminoglycoside phosphotransferase" evidence="1">
    <location>
        <begin position="43"/>
        <end position="245"/>
    </location>
</feature>
<protein>
    <submittedName>
        <fullName evidence="2">Aminoglycoside phosphotransferase</fullName>
    </submittedName>
</protein>
<dbReference type="GeneID" id="80349109"/>
<keyword evidence="3" id="KW-1185">Reference proteome</keyword>
<dbReference type="PANTHER" id="PTHR21310:SF40">
    <property type="entry name" value="AMINOGLYCOSIDE PHOSPHOTRANSFERASE DOMAIN-CONTAINING PROTEIN-RELATED"/>
    <property type="match status" value="1"/>
</dbReference>
<dbReference type="AlphaFoldDB" id="A0A7G1KPT9"/>
<dbReference type="Pfam" id="PF01636">
    <property type="entry name" value="APH"/>
    <property type="match status" value="1"/>
</dbReference>
<gene>
    <name evidence="2" type="ORF">NWFMUON74_46530</name>
</gene>
<dbReference type="GO" id="GO:0016740">
    <property type="term" value="F:transferase activity"/>
    <property type="evidence" value="ECO:0007669"/>
    <property type="project" value="UniProtKB-KW"/>
</dbReference>
<dbReference type="SUPFAM" id="SSF56112">
    <property type="entry name" value="Protein kinase-like (PK-like)"/>
    <property type="match status" value="1"/>
</dbReference>
<dbReference type="RefSeq" id="WP_187683874.1">
    <property type="nucleotide sequence ID" value="NZ_AP023396.1"/>
</dbReference>
<dbReference type="Gene3D" id="3.90.1200.10">
    <property type="match status" value="1"/>
</dbReference>
<dbReference type="InterPro" id="IPR051678">
    <property type="entry name" value="AGP_Transferase"/>
</dbReference>
<dbReference type="PANTHER" id="PTHR21310">
    <property type="entry name" value="AMINOGLYCOSIDE PHOSPHOTRANSFERASE-RELATED-RELATED"/>
    <property type="match status" value="1"/>
</dbReference>
<proteinExistence type="predicted"/>
<dbReference type="InterPro" id="IPR002575">
    <property type="entry name" value="Aminoglycoside_PTrfase"/>
</dbReference>
<sequence>MSNASGAELSTILRSACLAAGVDPADAELLRMSENAIYRLPGGTVVRISRPGQQTAAAREVAVARWLEAAGVNAVQVAPGIEQPVEVEERAVTFWQELPPHHRGSPAQVAGALKQLHALAPPTAFNLGKLAPFVRLDERIDSATFLSDNDRLWMREHLAELRQRWEKLPTGMPWCVVHGDAWVGNVVATDDGRVILLDLERTSVGPPEWDLAHTAIKRTSFGWISAKQYGEFCNVYGYDVTAWAGFELLRDIREFRMTTMAVQSASTTNPIAYEQALSRLACIRGQRGSRPWPSWEALG</sequence>